<sequence>MGPTGHAMKRIPRIKFPQRHPKPESSTSQPDMSSSAESLPRSLFSRSASTTSPGGKASEQPKRTPVTQDEIDAVLLGGCL</sequence>
<feature type="region of interest" description="Disordered" evidence="1">
    <location>
        <begin position="1"/>
        <end position="80"/>
    </location>
</feature>
<evidence type="ECO:0000313" key="2">
    <source>
        <dbReference type="EMBL" id="GAA0146750.1"/>
    </source>
</evidence>
<protein>
    <submittedName>
        <fullName evidence="2">Uncharacterized protein</fullName>
    </submittedName>
</protein>
<dbReference type="PANTHER" id="PTHR35751:SF3">
    <property type="entry name" value="OS06G0530200 PROTEIN"/>
    <property type="match status" value="1"/>
</dbReference>
<evidence type="ECO:0000256" key="1">
    <source>
        <dbReference type="SAM" id="MobiDB-lite"/>
    </source>
</evidence>
<comment type="caution">
    <text evidence="2">The sequence shown here is derived from an EMBL/GenBank/DDBJ whole genome shotgun (WGS) entry which is preliminary data.</text>
</comment>
<evidence type="ECO:0000313" key="3">
    <source>
        <dbReference type="Proteomes" id="UP001454036"/>
    </source>
</evidence>
<dbReference type="Proteomes" id="UP001454036">
    <property type="component" value="Unassembled WGS sequence"/>
</dbReference>
<name>A0AAV3P8Z9_LITER</name>
<feature type="compositionally biased region" description="Polar residues" evidence="1">
    <location>
        <begin position="24"/>
        <end position="37"/>
    </location>
</feature>
<accession>A0AAV3P8Z9</accession>
<gene>
    <name evidence="2" type="ORF">LIER_36375</name>
</gene>
<feature type="compositionally biased region" description="Polar residues" evidence="1">
    <location>
        <begin position="44"/>
        <end position="53"/>
    </location>
</feature>
<proteinExistence type="predicted"/>
<organism evidence="2 3">
    <name type="scientific">Lithospermum erythrorhizon</name>
    <name type="common">Purple gromwell</name>
    <name type="synonym">Lithospermum officinale var. erythrorhizon</name>
    <dbReference type="NCBI Taxonomy" id="34254"/>
    <lineage>
        <taxon>Eukaryota</taxon>
        <taxon>Viridiplantae</taxon>
        <taxon>Streptophyta</taxon>
        <taxon>Embryophyta</taxon>
        <taxon>Tracheophyta</taxon>
        <taxon>Spermatophyta</taxon>
        <taxon>Magnoliopsida</taxon>
        <taxon>eudicotyledons</taxon>
        <taxon>Gunneridae</taxon>
        <taxon>Pentapetalae</taxon>
        <taxon>asterids</taxon>
        <taxon>lamiids</taxon>
        <taxon>Boraginales</taxon>
        <taxon>Boraginaceae</taxon>
        <taxon>Boraginoideae</taxon>
        <taxon>Lithospermeae</taxon>
        <taxon>Lithospermum</taxon>
    </lineage>
</organism>
<keyword evidence="3" id="KW-1185">Reference proteome</keyword>
<dbReference type="EMBL" id="BAABME010016625">
    <property type="protein sequence ID" value="GAA0146750.1"/>
    <property type="molecule type" value="Genomic_DNA"/>
</dbReference>
<dbReference type="AlphaFoldDB" id="A0AAV3P8Z9"/>
<dbReference type="PANTHER" id="PTHR35751">
    <property type="match status" value="1"/>
</dbReference>
<reference evidence="2 3" key="1">
    <citation type="submission" date="2024-01" db="EMBL/GenBank/DDBJ databases">
        <title>The complete chloroplast genome sequence of Lithospermum erythrorhizon: insights into the phylogenetic relationship among Boraginaceae species and the maternal lineages of purple gromwells.</title>
        <authorList>
            <person name="Okada T."/>
            <person name="Watanabe K."/>
        </authorList>
    </citation>
    <scope>NUCLEOTIDE SEQUENCE [LARGE SCALE GENOMIC DNA]</scope>
</reference>
<feature type="compositionally biased region" description="Basic residues" evidence="1">
    <location>
        <begin position="7"/>
        <end position="20"/>
    </location>
</feature>